<dbReference type="Gene3D" id="1.10.630.10">
    <property type="entry name" value="Cytochrome P450"/>
    <property type="match status" value="1"/>
</dbReference>
<protein>
    <submittedName>
        <fullName evidence="9">Cytochrome P450 135A1</fullName>
    </submittedName>
</protein>
<keyword evidence="5 7" id="KW-0408">Iron</keyword>
<evidence type="ECO:0000256" key="2">
    <source>
        <dbReference type="ARBA" id="ARBA00022617"/>
    </source>
</evidence>
<sequence length="469" mass="52137">MIESKGAFVTLVAPPPIPRAAGSLPLLGHAVQLMRDNLGFIASLRRDYGPLVEITLQPGTRTVIVQDPELIRAMLVDLGPSLDKGRFFEKMGQLLGDSVVTAAGQEHVRKRRQLQPAFARGEIARYVDIMRDEVSTALDGWRLGQSLDVREAMVKLSLDMLAKTVFAGSLDEATFRRLRRDLSVVMNGVGARIMLPDWAEKLPLPFNRRFDQARDAVRATIQRAVDDLQASGHDTGDMLSMLLRATDEETGRPLTGDQICSEILTLAVAGTETTASVLSWTLYELSRHREVEARVLAELDEVLQGRPVSFEDVTRLPYLRRVLDEVLRLHHTGWLVTRRTVTDTRLGPWTLPAGTELAYCQHALHRDPALFRDPEVFDPDRWLDSEEPPPSGAFLPFGAGKHKCIGDRFALTELITAIATIVRRVRFDLRGQSVRPVARATVRPQALLMTVRRREETAGQAGTPGANSL</sequence>
<dbReference type="KEGG" id="sle:sle_67050"/>
<evidence type="ECO:0000313" key="9">
    <source>
        <dbReference type="EMBL" id="CQR66159.1"/>
    </source>
</evidence>
<dbReference type="EMBL" id="LN831790">
    <property type="protein sequence ID" value="CQR66159.1"/>
    <property type="molecule type" value="Genomic_DNA"/>
</dbReference>
<accession>A0A0F7W007</accession>
<evidence type="ECO:0000256" key="4">
    <source>
        <dbReference type="ARBA" id="ARBA00023002"/>
    </source>
</evidence>
<keyword evidence="2 7" id="KW-0349">Heme</keyword>
<dbReference type="PROSITE" id="PS00086">
    <property type="entry name" value="CYTOCHROME_P450"/>
    <property type="match status" value="1"/>
</dbReference>
<gene>
    <name evidence="9" type="primary">sle_67050</name>
</gene>
<proteinExistence type="inferred from homology"/>
<dbReference type="InterPro" id="IPR017972">
    <property type="entry name" value="Cyt_P450_CS"/>
</dbReference>
<feature type="binding site" description="axial binding residue" evidence="7">
    <location>
        <position position="404"/>
    </location>
    <ligand>
        <name>heme</name>
        <dbReference type="ChEBI" id="CHEBI:30413"/>
    </ligand>
    <ligandPart>
        <name>Fe</name>
        <dbReference type="ChEBI" id="CHEBI:18248"/>
    </ligandPart>
</feature>
<keyword evidence="3 7" id="KW-0479">Metal-binding</keyword>
<evidence type="ECO:0000313" key="10">
    <source>
        <dbReference type="Proteomes" id="UP000035016"/>
    </source>
</evidence>
<evidence type="ECO:0000256" key="1">
    <source>
        <dbReference type="ARBA" id="ARBA00010617"/>
    </source>
</evidence>
<comment type="similarity">
    <text evidence="1 8">Belongs to the cytochrome P450 family.</text>
</comment>
<evidence type="ECO:0000256" key="3">
    <source>
        <dbReference type="ARBA" id="ARBA00022723"/>
    </source>
</evidence>
<reference evidence="9 10" key="1">
    <citation type="submission" date="2015-02" db="EMBL/GenBank/DDBJ databases">
        <authorList>
            <person name="Gomez-Escribano P.J."/>
        </authorList>
    </citation>
    <scope>NUCLEOTIDE SEQUENCE [LARGE SCALE GENOMIC DNA]</scope>
    <source>
        <strain evidence="10">C34 (DSM 42122 / NRRL B-24963)</strain>
    </source>
</reference>
<dbReference type="InterPro" id="IPR036396">
    <property type="entry name" value="Cyt_P450_sf"/>
</dbReference>
<dbReference type="AlphaFoldDB" id="A0A0F7W007"/>
<dbReference type="PANTHER" id="PTHR24291">
    <property type="entry name" value="CYTOCHROME P450 FAMILY 4"/>
    <property type="match status" value="1"/>
</dbReference>
<dbReference type="SUPFAM" id="SSF48264">
    <property type="entry name" value="Cytochrome P450"/>
    <property type="match status" value="1"/>
</dbReference>
<evidence type="ECO:0000256" key="6">
    <source>
        <dbReference type="ARBA" id="ARBA00023033"/>
    </source>
</evidence>
<dbReference type="GO" id="GO:0004497">
    <property type="term" value="F:monooxygenase activity"/>
    <property type="evidence" value="ECO:0007669"/>
    <property type="project" value="UniProtKB-KW"/>
</dbReference>
<comment type="cofactor">
    <cofactor evidence="7">
        <name>heme</name>
        <dbReference type="ChEBI" id="CHEBI:30413"/>
    </cofactor>
</comment>
<evidence type="ECO:0000256" key="7">
    <source>
        <dbReference type="PIRSR" id="PIRSR602403-1"/>
    </source>
</evidence>
<evidence type="ECO:0000256" key="5">
    <source>
        <dbReference type="ARBA" id="ARBA00023004"/>
    </source>
</evidence>
<evidence type="ECO:0000256" key="8">
    <source>
        <dbReference type="RuleBase" id="RU000461"/>
    </source>
</evidence>
<keyword evidence="6 8" id="KW-0503">Monooxygenase</keyword>
<dbReference type="InterPro" id="IPR001128">
    <property type="entry name" value="Cyt_P450"/>
</dbReference>
<dbReference type="GO" id="GO:0005506">
    <property type="term" value="F:iron ion binding"/>
    <property type="evidence" value="ECO:0007669"/>
    <property type="project" value="InterPro"/>
</dbReference>
<organism evidence="9 10">
    <name type="scientific">Streptomyces leeuwenhoekii</name>
    <dbReference type="NCBI Taxonomy" id="1437453"/>
    <lineage>
        <taxon>Bacteria</taxon>
        <taxon>Bacillati</taxon>
        <taxon>Actinomycetota</taxon>
        <taxon>Actinomycetes</taxon>
        <taxon>Kitasatosporales</taxon>
        <taxon>Streptomycetaceae</taxon>
        <taxon>Streptomyces</taxon>
    </lineage>
</organism>
<dbReference type="GO" id="GO:0016705">
    <property type="term" value="F:oxidoreductase activity, acting on paired donors, with incorporation or reduction of molecular oxygen"/>
    <property type="evidence" value="ECO:0007669"/>
    <property type="project" value="InterPro"/>
</dbReference>
<keyword evidence="4 8" id="KW-0560">Oxidoreductase</keyword>
<name>A0A0F7W007_STRLW</name>
<dbReference type="InterPro" id="IPR050196">
    <property type="entry name" value="Cytochrome_P450_Monoox"/>
</dbReference>
<dbReference type="PANTHER" id="PTHR24291:SF50">
    <property type="entry name" value="BIFUNCTIONAL ALBAFLAVENONE MONOOXYGENASE_TERPENE SYNTHASE"/>
    <property type="match status" value="1"/>
</dbReference>
<dbReference type="Proteomes" id="UP000035016">
    <property type="component" value="Chromosome Chromosome"/>
</dbReference>
<dbReference type="Pfam" id="PF00067">
    <property type="entry name" value="p450"/>
    <property type="match status" value="1"/>
</dbReference>
<dbReference type="InterPro" id="IPR002403">
    <property type="entry name" value="Cyt_P450_E_grp-IV"/>
</dbReference>
<dbReference type="PRINTS" id="PR00385">
    <property type="entry name" value="P450"/>
</dbReference>
<dbReference type="GO" id="GO:0020037">
    <property type="term" value="F:heme binding"/>
    <property type="evidence" value="ECO:0007669"/>
    <property type="project" value="InterPro"/>
</dbReference>
<dbReference type="PRINTS" id="PR00465">
    <property type="entry name" value="EP450IV"/>
</dbReference>